<feature type="domain" description="Signal transduction histidine kinase internal region" evidence="3">
    <location>
        <begin position="165"/>
        <end position="243"/>
    </location>
</feature>
<dbReference type="InterPro" id="IPR050640">
    <property type="entry name" value="Bact_2-comp_sensor_kinase"/>
</dbReference>
<dbReference type="PANTHER" id="PTHR34220">
    <property type="entry name" value="SENSOR HISTIDINE KINASE YPDA"/>
    <property type="match status" value="1"/>
</dbReference>
<name>A0A1Y3QWR2_9BACT</name>
<keyword evidence="2" id="KW-1133">Transmembrane helix</keyword>
<dbReference type="eggNOG" id="COG2972">
    <property type="taxonomic scope" value="Bacteria"/>
</dbReference>
<dbReference type="EMBL" id="NFHB01000003">
    <property type="protein sequence ID" value="OUN04076.1"/>
    <property type="molecule type" value="Genomic_DNA"/>
</dbReference>
<dbReference type="Gene3D" id="3.30.565.10">
    <property type="entry name" value="Histidine kinase-like ATPase, C-terminal domain"/>
    <property type="match status" value="1"/>
</dbReference>
<protein>
    <submittedName>
        <fullName evidence="4">Regulator</fullName>
    </submittedName>
</protein>
<dbReference type="PANTHER" id="PTHR34220:SF7">
    <property type="entry name" value="SENSOR HISTIDINE KINASE YPDA"/>
    <property type="match status" value="1"/>
</dbReference>
<accession>A0A1Y3QWR2</accession>
<dbReference type="AlphaFoldDB" id="A0A1Y3QWR2"/>
<keyword evidence="1" id="KW-0175">Coiled coil</keyword>
<gene>
    <name evidence="4" type="ORF">B5G41_06360</name>
</gene>
<dbReference type="Proteomes" id="UP000195772">
    <property type="component" value="Unassembled WGS sequence"/>
</dbReference>
<dbReference type="OrthoDB" id="9809908at2"/>
<feature type="transmembrane region" description="Helical" evidence="2">
    <location>
        <begin position="50"/>
        <end position="70"/>
    </location>
</feature>
<dbReference type="RefSeq" id="WP_032135921.1">
    <property type="nucleotide sequence ID" value="NZ_AP031440.1"/>
</dbReference>
<evidence type="ECO:0000256" key="1">
    <source>
        <dbReference type="SAM" id="Coils"/>
    </source>
</evidence>
<reference evidence="5" key="1">
    <citation type="submission" date="2017-04" db="EMBL/GenBank/DDBJ databases">
        <title>Function of individual gut microbiota members based on whole genome sequencing of pure cultures obtained from chicken caecum.</title>
        <authorList>
            <person name="Medvecky M."/>
            <person name="Cejkova D."/>
            <person name="Polansky O."/>
            <person name="Karasova D."/>
            <person name="Kubasova T."/>
            <person name="Cizek A."/>
            <person name="Rychlik I."/>
        </authorList>
    </citation>
    <scope>NUCLEOTIDE SEQUENCE [LARGE SCALE GENOMIC DNA]</scope>
    <source>
        <strain evidence="5">An90</strain>
    </source>
</reference>
<feature type="transmembrane region" description="Helical" evidence="2">
    <location>
        <begin position="125"/>
        <end position="146"/>
    </location>
</feature>
<evidence type="ECO:0000313" key="4">
    <source>
        <dbReference type="EMBL" id="OUN04076.1"/>
    </source>
</evidence>
<feature type="transmembrane region" description="Helical" evidence="2">
    <location>
        <begin position="77"/>
        <end position="95"/>
    </location>
</feature>
<keyword evidence="2" id="KW-0812">Transmembrane</keyword>
<keyword evidence="2" id="KW-0472">Membrane</keyword>
<feature type="transmembrane region" description="Helical" evidence="2">
    <location>
        <begin position="12"/>
        <end position="30"/>
    </location>
</feature>
<organism evidence="4 5">
    <name type="scientific">Alistipes onderdonkii</name>
    <dbReference type="NCBI Taxonomy" id="328813"/>
    <lineage>
        <taxon>Bacteria</taxon>
        <taxon>Pseudomonadati</taxon>
        <taxon>Bacteroidota</taxon>
        <taxon>Bacteroidia</taxon>
        <taxon>Bacteroidales</taxon>
        <taxon>Rikenellaceae</taxon>
        <taxon>Alistipes</taxon>
    </lineage>
</organism>
<feature type="coiled-coil region" evidence="1">
    <location>
        <begin position="146"/>
        <end position="175"/>
    </location>
</feature>
<comment type="caution">
    <text evidence="4">The sequence shown here is derived from an EMBL/GenBank/DDBJ whole genome shotgun (WGS) entry which is preliminary data.</text>
</comment>
<dbReference type="InterPro" id="IPR010559">
    <property type="entry name" value="Sig_transdc_His_kin_internal"/>
</dbReference>
<dbReference type="Pfam" id="PF06580">
    <property type="entry name" value="His_kinase"/>
    <property type="match status" value="1"/>
</dbReference>
<dbReference type="GO" id="GO:0016020">
    <property type="term" value="C:membrane"/>
    <property type="evidence" value="ECO:0007669"/>
    <property type="project" value="InterPro"/>
</dbReference>
<dbReference type="GO" id="GO:0000155">
    <property type="term" value="F:phosphorelay sensor kinase activity"/>
    <property type="evidence" value="ECO:0007669"/>
    <property type="project" value="InterPro"/>
</dbReference>
<proteinExistence type="predicted"/>
<evidence type="ECO:0000259" key="3">
    <source>
        <dbReference type="Pfam" id="PF06580"/>
    </source>
</evidence>
<dbReference type="SUPFAM" id="SSF55874">
    <property type="entry name" value="ATPase domain of HSP90 chaperone/DNA topoisomerase II/histidine kinase"/>
    <property type="match status" value="1"/>
</dbReference>
<evidence type="ECO:0000313" key="5">
    <source>
        <dbReference type="Proteomes" id="UP000195772"/>
    </source>
</evidence>
<dbReference type="InterPro" id="IPR036890">
    <property type="entry name" value="HATPase_C_sf"/>
</dbReference>
<sequence length="356" mass="41419">MKMTRKQTVGENLLYVMVWAAIILVPVLNSQMMSELHISFENVLIAWRQIAPYFIIFIIHNSVLAPRLMLRRKYKTYLLCDLALIIAVFWLVDVYEEHLTDHFLPHGDPEAFDAYRKASFSNLEMYWNVVLGFFMTGANTGIKLIYQSMRDEQQMEELKRQNLEAEMDYLKYQINPHFFMNTLNNIHALIDIDTEYAKNAVIELSKMMRYVLYESGREIISLNRDIQFVQNYIGLMRIRYTDAVDIRVEYPHDLPPQVSIPPLLLIVFVENAFKHGVSYSKPSFIHMRIDYADGKVVSTISNSLHTPQAEKHNAGIGLENVRKRLSLIYGPKNYSLDIGETNETYTVKLVIPTLHA</sequence>
<evidence type="ECO:0000256" key="2">
    <source>
        <dbReference type="SAM" id="Phobius"/>
    </source>
</evidence>